<sequence length="282" mass="30409">MDIGIGLPTTVPGVQRGELLEFARRADRGGFRTLATIDRLVYDSYDCLVALSAAAAVTERVRLATTVLIAASRTGPVELAKQLATIDLLSGGRLVVGLASGGRPEDFVATGTDFHTRGSRLDAMIEGLRRHWDGADGGVGPRPANRIPLWVGGHSNAAMRRAARYADAWIAPGGTNRRFPDLLARAERQFAGVGRAERPRVVSLVYYALGGDEHVRGVEYLRHYYGHLVKDPAQIERKVLGDAGRIRETAAQYADAGCDELIFVPCTGDPEQVERLAGVVLP</sequence>
<evidence type="ECO:0000259" key="1">
    <source>
        <dbReference type="Pfam" id="PF00296"/>
    </source>
</evidence>
<dbReference type="RefSeq" id="WP_344864808.1">
    <property type="nucleotide sequence ID" value="NZ_BAAAZN010000012.1"/>
</dbReference>
<accession>A0ABP6XBE7</accession>
<name>A0ABP6XBE7_9PSEU</name>
<dbReference type="SUPFAM" id="SSF51679">
    <property type="entry name" value="Bacterial luciferase-like"/>
    <property type="match status" value="1"/>
</dbReference>
<dbReference type="InterPro" id="IPR051260">
    <property type="entry name" value="Diverse_substr_monoxygenases"/>
</dbReference>
<keyword evidence="3" id="KW-1185">Reference proteome</keyword>
<dbReference type="PANTHER" id="PTHR30011:SF32">
    <property type="entry name" value="CONSERVED PROTEIN"/>
    <property type="match status" value="1"/>
</dbReference>
<evidence type="ECO:0000313" key="3">
    <source>
        <dbReference type="Proteomes" id="UP001500689"/>
    </source>
</evidence>
<dbReference type="Pfam" id="PF00296">
    <property type="entry name" value="Bac_luciferase"/>
    <property type="match status" value="1"/>
</dbReference>
<proteinExistence type="predicted"/>
<dbReference type="Gene3D" id="3.20.20.30">
    <property type="entry name" value="Luciferase-like domain"/>
    <property type="match status" value="1"/>
</dbReference>
<dbReference type="InterPro" id="IPR011251">
    <property type="entry name" value="Luciferase-like_dom"/>
</dbReference>
<reference evidence="3" key="1">
    <citation type="journal article" date="2019" name="Int. J. Syst. Evol. Microbiol.">
        <title>The Global Catalogue of Microorganisms (GCM) 10K type strain sequencing project: providing services to taxonomists for standard genome sequencing and annotation.</title>
        <authorList>
            <consortium name="The Broad Institute Genomics Platform"/>
            <consortium name="The Broad Institute Genome Sequencing Center for Infectious Disease"/>
            <person name="Wu L."/>
            <person name="Ma J."/>
        </authorList>
    </citation>
    <scope>NUCLEOTIDE SEQUENCE [LARGE SCALE GENOMIC DNA]</scope>
    <source>
        <strain evidence="3">JCM 16898</strain>
    </source>
</reference>
<dbReference type="PANTHER" id="PTHR30011">
    <property type="entry name" value="ALKANESULFONATE MONOOXYGENASE-RELATED"/>
    <property type="match status" value="1"/>
</dbReference>
<dbReference type="InterPro" id="IPR036661">
    <property type="entry name" value="Luciferase-like_sf"/>
</dbReference>
<dbReference type="EMBL" id="BAAAZN010000012">
    <property type="protein sequence ID" value="GAA3564138.1"/>
    <property type="molecule type" value="Genomic_DNA"/>
</dbReference>
<dbReference type="Proteomes" id="UP001500689">
    <property type="component" value="Unassembled WGS sequence"/>
</dbReference>
<organism evidence="2 3">
    <name type="scientific">Amycolatopsis ultiminotia</name>
    <dbReference type="NCBI Taxonomy" id="543629"/>
    <lineage>
        <taxon>Bacteria</taxon>
        <taxon>Bacillati</taxon>
        <taxon>Actinomycetota</taxon>
        <taxon>Actinomycetes</taxon>
        <taxon>Pseudonocardiales</taxon>
        <taxon>Pseudonocardiaceae</taxon>
        <taxon>Amycolatopsis</taxon>
    </lineage>
</organism>
<protein>
    <submittedName>
        <fullName evidence="2">LLM class flavin-dependent oxidoreductase</fullName>
    </submittedName>
</protein>
<gene>
    <name evidence="2" type="ORF">GCM10022222_54920</name>
</gene>
<comment type="caution">
    <text evidence="2">The sequence shown here is derived from an EMBL/GenBank/DDBJ whole genome shotgun (WGS) entry which is preliminary data.</text>
</comment>
<evidence type="ECO:0000313" key="2">
    <source>
        <dbReference type="EMBL" id="GAA3564138.1"/>
    </source>
</evidence>
<feature type="domain" description="Luciferase-like" evidence="1">
    <location>
        <begin position="15"/>
        <end position="273"/>
    </location>
</feature>